<proteinExistence type="predicted"/>
<dbReference type="PANTHER" id="PTHR31415:SF9">
    <property type="entry name" value="OS05G0367900 PROTEIN"/>
    <property type="match status" value="1"/>
</dbReference>
<dbReference type="GO" id="GO:0005886">
    <property type="term" value="C:plasma membrane"/>
    <property type="evidence" value="ECO:0007669"/>
    <property type="project" value="TreeGrafter"/>
</dbReference>
<dbReference type="InterPro" id="IPR044839">
    <property type="entry name" value="NDR1-like"/>
</dbReference>
<keyword evidence="3" id="KW-0812">Transmembrane</keyword>
<gene>
    <name evidence="4" type="ORF">SI8410_02002821</name>
</gene>
<keyword evidence="3" id="KW-1133">Transmembrane helix</keyword>
<dbReference type="OrthoDB" id="746161at2759"/>
<evidence type="ECO:0000313" key="5">
    <source>
        <dbReference type="Proteomes" id="UP000663760"/>
    </source>
</evidence>
<comment type="subcellular location">
    <subcellularLocation>
        <location evidence="1">Membrane</location>
    </subcellularLocation>
</comment>
<evidence type="ECO:0000256" key="1">
    <source>
        <dbReference type="ARBA" id="ARBA00004370"/>
    </source>
</evidence>
<evidence type="ECO:0000313" key="4">
    <source>
        <dbReference type="EMBL" id="CAA7391538.1"/>
    </source>
</evidence>
<protein>
    <submittedName>
        <fullName evidence="4">Uncharacterized protein</fullName>
    </submittedName>
</protein>
<dbReference type="AlphaFoldDB" id="A0A7I8K361"/>
<dbReference type="GO" id="GO:0098542">
    <property type="term" value="P:defense response to other organism"/>
    <property type="evidence" value="ECO:0007669"/>
    <property type="project" value="InterPro"/>
</dbReference>
<dbReference type="GO" id="GO:0009506">
    <property type="term" value="C:plasmodesma"/>
    <property type="evidence" value="ECO:0007669"/>
    <property type="project" value="TreeGrafter"/>
</dbReference>
<accession>A0A7I8K361</accession>
<name>A0A7I8K361_SPIIN</name>
<sequence>MGDEATEGKTAGLRRAAVGGTAARAFCCGLLGLLLLAGITALVLYLVYRPAKPRLTVVGAAVYELNATAPAGAAAVVSTRMQFTVAIRNPNQRSSVLYDRLAAYVAFREQPITPAAPLPPMYQEEDSTVAVSPLLGGALVAVAPEVAGGLQTEQAYGALGLRLVLMGRIKYKVGPLYSVWASMFARCDILVSLRSGAYGQVPLLGVADCSVSS</sequence>
<evidence type="ECO:0000256" key="3">
    <source>
        <dbReference type="SAM" id="Phobius"/>
    </source>
</evidence>
<dbReference type="Proteomes" id="UP000663760">
    <property type="component" value="Chromosome 2"/>
</dbReference>
<dbReference type="EMBL" id="LR746265">
    <property type="protein sequence ID" value="CAA7391538.1"/>
    <property type="molecule type" value="Genomic_DNA"/>
</dbReference>
<organism evidence="4 5">
    <name type="scientific">Spirodela intermedia</name>
    <name type="common">Intermediate duckweed</name>
    <dbReference type="NCBI Taxonomy" id="51605"/>
    <lineage>
        <taxon>Eukaryota</taxon>
        <taxon>Viridiplantae</taxon>
        <taxon>Streptophyta</taxon>
        <taxon>Embryophyta</taxon>
        <taxon>Tracheophyta</taxon>
        <taxon>Spermatophyta</taxon>
        <taxon>Magnoliopsida</taxon>
        <taxon>Liliopsida</taxon>
        <taxon>Araceae</taxon>
        <taxon>Lemnoideae</taxon>
        <taxon>Spirodela</taxon>
    </lineage>
</organism>
<reference evidence="4" key="1">
    <citation type="submission" date="2020-02" db="EMBL/GenBank/DDBJ databases">
        <authorList>
            <person name="Scholz U."/>
            <person name="Mascher M."/>
            <person name="Fiebig A."/>
        </authorList>
    </citation>
    <scope>NUCLEOTIDE SEQUENCE</scope>
</reference>
<evidence type="ECO:0000256" key="2">
    <source>
        <dbReference type="ARBA" id="ARBA00023136"/>
    </source>
</evidence>
<keyword evidence="2 3" id="KW-0472">Membrane</keyword>
<feature type="transmembrane region" description="Helical" evidence="3">
    <location>
        <begin position="23"/>
        <end position="48"/>
    </location>
</feature>
<keyword evidence="5" id="KW-1185">Reference proteome</keyword>
<dbReference type="PANTHER" id="PTHR31415">
    <property type="entry name" value="OS05G0367900 PROTEIN"/>
    <property type="match status" value="1"/>
</dbReference>